<reference evidence="1 2" key="1">
    <citation type="submission" date="2015-09" db="EMBL/GenBank/DDBJ databases">
        <authorList>
            <consortium name="Swine Surveillance"/>
        </authorList>
    </citation>
    <scope>NUCLEOTIDE SEQUENCE [LARGE SCALE GENOMIC DNA]</scope>
    <source>
        <strain evidence="1 2">CECT 4292</strain>
    </source>
</reference>
<proteinExistence type="predicted"/>
<evidence type="ECO:0000313" key="1">
    <source>
        <dbReference type="EMBL" id="CUH49804.1"/>
    </source>
</evidence>
<dbReference type="Proteomes" id="UP000050783">
    <property type="component" value="Unassembled WGS sequence"/>
</dbReference>
<accession>A0A0N7LR46</accession>
<protein>
    <submittedName>
        <fullName evidence="1">Uncharacterized protein</fullName>
    </submittedName>
</protein>
<dbReference type="EMBL" id="CYPU01000071">
    <property type="protein sequence ID" value="CUH49804.1"/>
    <property type="molecule type" value="Genomic_DNA"/>
</dbReference>
<gene>
    <name evidence="1" type="ORF">RUA4292_04002</name>
</gene>
<evidence type="ECO:0000313" key="2">
    <source>
        <dbReference type="Proteomes" id="UP000050783"/>
    </source>
</evidence>
<dbReference type="AlphaFoldDB" id="A0A0N7LR46"/>
<sequence>MKLLIGATAMLVCFYFGQWMFRSGMRLQTNG</sequence>
<name>A0A0N7LR46_9RHOB</name>
<organism evidence="1 2">
    <name type="scientific">Ruegeria atlantica</name>
    <dbReference type="NCBI Taxonomy" id="81569"/>
    <lineage>
        <taxon>Bacteria</taxon>
        <taxon>Pseudomonadati</taxon>
        <taxon>Pseudomonadota</taxon>
        <taxon>Alphaproteobacteria</taxon>
        <taxon>Rhodobacterales</taxon>
        <taxon>Roseobacteraceae</taxon>
        <taxon>Ruegeria</taxon>
    </lineage>
</organism>